<evidence type="ECO:0000313" key="2">
    <source>
        <dbReference type="Proteomes" id="UP001447516"/>
    </source>
</evidence>
<dbReference type="Proteomes" id="UP001447516">
    <property type="component" value="Unassembled WGS sequence"/>
</dbReference>
<organism evidence="1 2">
    <name type="scientific">Microbispora maris</name>
    <dbReference type="NCBI Taxonomy" id="3144104"/>
    <lineage>
        <taxon>Bacteria</taxon>
        <taxon>Bacillati</taxon>
        <taxon>Actinomycetota</taxon>
        <taxon>Actinomycetes</taxon>
        <taxon>Streptosporangiales</taxon>
        <taxon>Streptosporangiaceae</taxon>
        <taxon>Microbispora</taxon>
    </lineage>
</organism>
<gene>
    <name evidence="1" type="ORF">AAH991_38290</name>
</gene>
<dbReference type="RefSeq" id="WP_346230854.1">
    <property type="nucleotide sequence ID" value="NZ_JBDJAW010000069.1"/>
</dbReference>
<proteinExistence type="predicted"/>
<name>A0ABV0B1R7_9ACTN</name>
<protein>
    <submittedName>
        <fullName evidence="1">Uncharacterized protein</fullName>
    </submittedName>
</protein>
<comment type="caution">
    <text evidence="1">The sequence shown here is derived from an EMBL/GenBank/DDBJ whole genome shotgun (WGS) entry which is preliminary data.</text>
</comment>
<sequence length="43" mass="4636">MRVEMEMSAVDRFSDLLGAISQLEATEPGRTALEALASYESCG</sequence>
<reference evidence="1 2" key="1">
    <citation type="submission" date="2024-05" db="EMBL/GenBank/DDBJ databases">
        <title>Microbispora sp.ZYX-F-249.</title>
        <authorList>
            <person name="Xie H."/>
        </authorList>
    </citation>
    <scope>NUCLEOTIDE SEQUENCE [LARGE SCALE GENOMIC DNA]</scope>
    <source>
        <strain evidence="1 2">ZYX-F-249</strain>
    </source>
</reference>
<evidence type="ECO:0000313" key="1">
    <source>
        <dbReference type="EMBL" id="MEN3541017.1"/>
    </source>
</evidence>
<accession>A0ABV0B1R7</accession>
<dbReference type="EMBL" id="JBDJAW010000069">
    <property type="protein sequence ID" value="MEN3541017.1"/>
    <property type="molecule type" value="Genomic_DNA"/>
</dbReference>
<keyword evidence="2" id="KW-1185">Reference proteome</keyword>